<sequence length="71" mass="8276">MTQEEFNRIVLHGTEDELYKTALAYPELAAVCAKQIEADLDSMPTLDENLYQRLVDRGLEEIELYNWIEDV</sequence>
<accession>A0A6N2YSW1</accession>
<gene>
    <name evidence="1" type="ORF">RGLFYP19_00463</name>
</gene>
<dbReference type="RefSeq" id="WP_022239397.1">
    <property type="nucleotide sequence ID" value="NZ_CACRUK010000004.1"/>
</dbReference>
<protein>
    <submittedName>
        <fullName evidence="1">Uncharacterized protein</fullName>
    </submittedName>
</protein>
<dbReference type="EMBL" id="CACRUK010000004">
    <property type="protein sequence ID" value="VYT69107.1"/>
    <property type="molecule type" value="Genomic_DNA"/>
</dbReference>
<reference evidence="1" key="1">
    <citation type="submission" date="2019-11" db="EMBL/GenBank/DDBJ databases">
        <authorList>
            <person name="Feng L."/>
        </authorList>
    </citation>
    <scope>NUCLEOTIDE SEQUENCE</scope>
    <source>
        <strain evidence="1">RgnavusLFYP19</strain>
    </source>
</reference>
<organism evidence="1">
    <name type="scientific">Mediterraneibacter gnavus</name>
    <name type="common">Ruminococcus gnavus</name>
    <dbReference type="NCBI Taxonomy" id="33038"/>
    <lineage>
        <taxon>Bacteria</taxon>
        <taxon>Bacillati</taxon>
        <taxon>Bacillota</taxon>
        <taxon>Clostridia</taxon>
        <taxon>Lachnospirales</taxon>
        <taxon>Lachnospiraceae</taxon>
        <taxon>Mediterraneibacter</taxon>
    </lineage>
</organism>
<dbReference type="AlphaFoldDB" id="A0A6N2YSW1"/>
<evidence type="ECO:0000313" key="1">
    <source>
        <dbReference type="EMBL" id="VYT69107.1"/>
    </source>
</evidence>
<proteinExistence type="predicted"/>
<name>A0A6N2YSW1_MEDGN</name>